<dbReference type="eggNOG" id="ENOG50304JI">
    <property type="taxonomic scope" value="Bacteria"/>
</dbReference>
<reference evidence="2 3" key="1">
    <citation type="submission" date="2010-11" db="EMBL/GenBank/DDBJ databases">
        <authorList>
            <person name="Muzny D."/>
            <person name="Qin X."/>
            <person name="Deng J."/>
            <person name="Jiang H."/>
            <person name="Liu Y."/>
            <person name="Qu J."/>
            <person name="Song X.-Z."/>
            <person name="Zhang L."/>
            <person name="Thornton R."/>
            <person name="Coyle M."/>
            <person name="Francisco L."/>
            <person name="Jackson L."/>
            <person name="Javaid M."/>
            <person name="Korchina V."/>
            <person name="Kovar C."/>
            <person name="Mata R."/>
            <person name="Mathew T."/>
            <person name="Ngo R."/>
            <person name="Nguyen L."/>
            <person name="Nguyen N."/>
            <person name="Okwuonu G."/>
            <person name="Ongeri F."/>
            <person name="Pham C."/>
            <person name="Simmons D."/>
            <person name="Wilczek-Boney K."/>
            <person name="Hale W."/>
            <person name="Jakkamsetti A."/>
            <person name="Pham P."/>
            <person name="Ruth R."/>
            <person name="San Lucas F."/>
            <person name="Warren J."/>
            <person name="Zhang J."/>
            <person name="Zhao Z."/>
            <person name="Zhou C."/>
            <person name="Zhu D."/>
            <person name="Lee S."/>
            <person name="Bess C."/>
            <person name="Blankenburg K."/>
            <person name="Forbes L."/>
            <person name="Fu Q."/>
            <person name="Gubbala S."/>
            <person name="Hirani K."/>
            <person name="Jayaseelan J.C."/>
            <person name="Lara F."/>
            <person name="Munidasa M."/>
            <person name="Palculict T."/>
            <person name="Patil S."/>
            <person name="Pu L.-L."/>
            <person name="Saada N."/>
            <person name="Tang L."/>
            <person name="Weissenberger G."/>
            <person name="Zhu Y."/>
            <person name="Hemphill L."/>
            <person name="Shang Y."/>
            <person name="Youmans B."/>
            <person name="Ayvaz T."/>
            <person name="Ross M."/>
            <person name="Santibanez J."/>
            <person name="Aqrawi P."/>
            <person name="Gross S."/>
            <person name="Joshi V."/>
            <person name="Fowler G."/>
            <person name="Nazareth L."/>
            <person name="Reid J."/>
            <person name="Worley K."/>
            <person name="Petrosino J."/>
            <person name="Highlander S."/>
            <person name="Gibbs R."/>
        </authorList>
    </citation>
    <scope>NUCLEOTIDE SEQUENCE [LARGE SCALE GENOMIC DNA]</scope>
    <source>
        <strain evidence="2 3">ATCC 49296</strain>
    </source>
</reference>
<dbReference type="HOGENOM" id="CLU_135675_0_0_9"/>
<evidence type="ECO:0008006" key="4">
    <source>
        <dbReference type="Google" id="ProtNLM"/>
    </source>
</evidence>
<keyword evidence="1" id="KW-1133">Transmembrane helix</keyword>
<dbReference type="EMBL" id="AEPO01000013">
    <property type="protein sequence ID" value="EFU62852.1"/>
    <property type="molecule type" value="Genomic_DNA"/>
</dbReference>
<dbReference type="AlphaFoldDB" id="E6KMS3"/>
<accession>E6KMS3</accession>
<dbReference type="Proteomes" id="UP000004500">
    <property type="component" value="Unassembled WGS sequence"/>
</dbReference>
<evidence type="ECO:0000313" key="2">
    <source>
        <dbReference type="EMBL" id="EFU62852.1"/>
    </source>
</evidence>
<proteinExistence type="predicted"/>
<evidence type="ECO:0000256" key="1">
    <source>
        <dbReference type="SAM" id="Phobius"/>
    </source>
</evidence>
<protein>
    <recommendedName>
        <fullName evidence="4">Cytochrome C oxidase subunit I</fullName>
    </recommendedName>
</protein>
<sequence>MKMKMSRQMKYKTKEKSSWTNRIFLWMERHRRIAQLLDTSVLFGSMFVSFLAASYISYLLPNMNYLSPLSFNLILLILSTYFLVFRFSSDKLQKWRYFSWGFIGFNGLLFPFHLLVGLNWLGRRKSTNFPPIISMDPAYVWVPIVSYLFFFFLGVGILLVIIRIEKRRRRRKWNERLRDKRRSNNRTDK</sequence>
<name>E6KMS3_STROR</name>
<feature type="transmembrane region" description="Helical" evidence="1">
    <location>
        <begin position="138"/>
        <end position="162"/>
    </location>
</feature>
<feature type="transmembrane region" description="Helical" evidence="1">
    <location>
        <begin position="65"/>
        <end position="85"/>
    </location>
</feature>
<keyword evidence="1" id="KW-0812">Transmembrane</keyword>
<evidence type="ECO:0000313" key="3">
    <source>
        <dbReference type="Proteomes" id="UP000004500"/>
    </source>
</evidence>
<comment type="caution">
    <text evidence="2">The sequence shown here is derived from an EMBL/GenBank/DDBJ whole genome shotgun (WGS) entry which is preliminary data.</text>
</comment>
<feature type="transmembrane region" description="Helical" evidence="1">
    <location>
        <begin position="36"/>
        <end position="59"/>
    </location>
</feature>
<keyword evidence="1" id="KW-0472">Membrane</keyword>
<feature type="transmembrane region" description="Helical" evidence="1">
    <location>
        <begin position="97"/>
        <end position="118"/>
    </location>
</feature>
<organism evidence="2 3">
    <name type="scientific">Streptococcus oralis ATCC 49296</name>
    <dbReference type="NCBI Taxonomy" id="888049"/>
    <lineage>
        <taxon>Bacteria</taxon>
        <taxon>Bacillati</taxon>
        <taxon>Bacillota</taxon>
        <taxon>Bacilli</taxon>
        <taxon>Lactobacillales</taxon>
        <taxon>Streptococcaceae</taxon>
        <taxon>Streptococcus</taxon>
    </lineage>
</organism>
<gene>
    <name evidence="2" type="ORF">HMPREF8578_1538</name>
</gene>